<keyword evidence="1" id="KW-1133">Transmembrane helix</keyword>
<accession>A0A426YZ80</accession>
<organism evidence="2 3">
    <name type="scientific">Ensete ventricosum</name>
    <name type="common">Abyssinian banana</name>
    <name type="synonym">Musa ensete</name>
    <dbReference type="NCBI Taxonomy" id="4639"/>
    <lineage>
        <taxon>Eukaryota</taxon>
        <taxon>Viridiplantae</taxon>
        <taxon>Streptophyta</taxon>
        <taxon>Embryophyta</taxon>
        <taxon>Tracheophyta</taxon>
        <taxon>Spermatophyta</taxon>
        <taxon>Magnoliopsida</taxon>
        <taxon>Liliopsida</taxon>
        <taxon>Zingiberales</taxon>
        <taxon>Musaceae</taxon>
        <taxon>Ensete</taxon>
    </lineage>
</organism>
<dbReference type="EMBL" id="AMZH03009366">
    <property type="protein sequence ID" value="RRT57014.1"/>
    <property type="molecule type" value="Genomic_DNA"/>
</dbReference>
<evidence type="ECO:0000313" key="3">
    <source>
        <dbReference type="Proteomes" id="UP000287651"/>
    </source>
</evidence>
<evidence type="ECO:0000256" key="1">
    <source>
        <dbReference type="SAM" id="Phobius"/>
    </source>
</evidence>
<dbReference type="AlphaFoldDB" id="A0A426YZ80"/>
<reference evidence="2 3" key="1">
    <citation type="journal article" date="2014" name="Agronomy (Basel)">
        <title>A Draft Genome Sequence for Ensete ventricosum, the Drought-Tolerant Tree Against Hunger.</title>
        <authorList>
            <person name="Harrison J."/>
            <person name="Moore K.A."/>
            <person name="Paszkiewicz K."/>
            <person name="Jones T."/>
            <person name="Grant M."/>
            <person name="Ambacheew D."/>
            <person name="Muzemil S."/>
            <person name="Studholme D.J."/>
        </authorList>
    </citation>
    <scope>NUCLEOTIDE SEQUENCE [LARGE SCALE GENOMIC DNA]</scope>
</reference>
<protein>
    <submittedName>
        <fullName evidence="2">Uncharacterized protein</fullName>
    </submittedName>
</protein>
<name>A0A426YZ80_ENSVE</name>
<sequence>MVQPISVREPSGVQSLGTTCGDGSTWVAMMVGISLLVVWLHSYKKRPSLGEGATRQGPFDGYVSTADMSVSNAIFRRWSFSCFRNQSGGGEPPLELPMWWLLYLSIGGMLCLLPSCL</sequence>
<proteinExistence type="predicted"/>
<keyword evidence="1" id="KW-0472">Membrane</keyword>
<dbReference type="Proteomes" id="UP000287651">
    <property type="component" value="Unassembled WGS sequence"/>
</dbReference>
<evidence type="ECO:0000313" key="2">
    <source>
        <dbReference type="EMBL" id="RRT57014.1"/>
    </source>
</evidence>
<keyword evidence="1" id="KW-0812">Transmembrane</keyword>
<feature type="transmembrane region" description="Helical" evidence="1">
    <location>
        <begin position="23"/>
        <end position="40"/>
    </location>
</feature>
<comment type="caution">
    <text evidence="2">The sequence shown here is derived from an EMBL/GenBank/DDBJ whole genome shotgun (WGS) entry which is preliminary data.</text>
</comment>
<gene>
    <name evidence="2" type="ORF">B296_00036624</name>
</gene>